<dbReference type="Gene3D" id="1.20.1280.50">
    <property type="match status" value="1"/>
</dbReference>
<comment type="caution">
    <text evidence="1">The sequence shown here is derived from an EMBL/GenBank/DDBJ whole genome shotgun (WGS) entry which is preliminary data.</text>
</comment>
<evidence type="ECO:0000313" key="1">
    <source>
        <dbReference type="EMBL" id="PAV20107.1"/>
    </source>
</evidence>
<reference evidence="1 2" key="1">
    <citation type="journal article" date="2017" name="Mol. Ecol.">
        <title>Comparative and population genomic landscape of Phellinus noxius: A hypervariable fungus causing root rot in trees.</title>
        <authorList>
            <person name="Chung C.L."/>
            <person name="Lee T.J."/>
            <person name="Akiba M."/>
            <person name="Lee H.H."/>
            <person name="Kuo T.H."/>
            <person name="Liu D."/>
            <person name="Ke H.M."/>
            <person name="Yokoi T."/>
            <person name="Roa M.B."/>
            <person name="Lu M.J."/>
            <person name="Chang Y.Y."/>
            <person name="Ann P.J."/>
            <person name="Tsai J.N."/>
            <person name="Chen C.Y."/>
            <person name="Tzean S.S."/>
            <person name="Ota Y."/>
            <person name="Hattori T."/>
            <person name="Sahashi N."/>
            <person name="Liou R.F."/>
            <person name="Kikuchi T."/>
            <person name="Tsai I.J."/>
        </authorList>
    </citation>
    <scope>NUCLEOTIDE SEQUENCE [LARGE SCALE GENOMIC DNA]</scope>
    <source>
        <strain evidence="1 2">FFPRI411160</strain>
    </source>
</reference>
<dbReference type="SUPFAM" id="SSF81383">
    <property type="entry name" value="F-box domain"/>
    <property type="match status" value="1"/>
</dbReference>
<dbReference type="OrthoDB" id="3365698at2759"/>
<gene>
    <name evidence="1" type="ORF">PNOK_0504100</name>
</gene>
<dbReference type="EMBL" id="NBII01000004">
    <property type="protein sequence ID" value="PAV20107.1"/>
    <property type="molecule type" value="Genomic_DNA"/>
</dbReference>
<evidence type="ECO:0000313" key="2">
    <source>
        <dbReference type="Proteomes" id="UP000217199"/>
    </source>
</evidence>
<sequence length="467" mass="52947">MQLRYGLIPDVLSEIFWMCIPDEAVDLEDFGSPTQSPYNVACVCRLWRRVALSSPRLWAKINLSVTKRYRDGGAGRDFSLRSLETTLLRASSSPLSLQMFSNNHNGDILPRLLNMAEDVQTRCERISLMVEGPSSKRIITDSDIRLYDLPLLKYLKLCLRNKSQLVDIDLSNAYQLQTLDILMTDRLYLFSDGSPLRNLTRIQFDLKSDSAIGVTLCMTLLQISPSLEYFQAEVFDPDFSEEELSYPVLRLERLHTLQLYYHTYASNIRHILDHLQTPQLRILATGIRDGELDNTNDFSTNVPLFLQGSSFVDSLEELNLATVILPEIYSSIQLSSNITKLGLSGIWPDTKEETHALISLLNLYHCPQHQSGIYTCVYNSDDIEHRDCLSGLICPQLEEISFDFCDLGGCFNSLVDMILSRWYPPPGIQRALKVVNVKYSHVSGLEDAAELASCVREGLKLSILELD</sequence>
<protein>
    <submittedName>
        <fullName evidence="1">Uncharacterized protein</fullName>
    </submittedName>
</protein>
<keyword evidence="2" id="KW-1185">Reference proteome</keyword>
<dbReference type="Proteomes" id="UP000217199">
    <property type="component" value="Unassembled WGS sequence"/>
</dbReference>
<dbReference type="InParanoid" id="A0A286UKH2"/>
<dbReference type="AlphaFoldDB" id="A0A286UKH2"/>
<accession>A0A286UKH2</accession>
<organism evidence="1 2">
    <name type="scientific">Pyrrhoderma noxium</name>
    <dbReference type="NCBI Taxonomy" id="2282107"/>
    <lineage>
        <taxon>Eukaryota</taxon>
        <taxon>Fungi</taxon>
        <taxon>Dikarya</taxon>
        <taxon>Basidiomycota</taxon>
        <taxon>Agaricomycotina</taxon>
        <taxon>Agaricomycetes</taxon>
        <taxon>Hymenochaetales</taxon>
        <taxon>Hymenochaetaceae</taxon>
        <taxon>Pyrrhoderma</taxon>
    </lineage>
</organism>
<name>A0A286UKH2_9AGAM</name>
<dbReference type="InterPro" id="IPR036047">
    <property type="entry name" value="F-box-like_dom_sf"/>
</dbReference>
<proteinExistence type="predicted"/>
<dbReference type="STRING" id="2282107.A0A286UKH2"/>